<dbReference type="Proteomes" id="UP000784294">
    <property type="component" value="Unassembled WGS sequence"/>
</dbReference>
<evidence type="ECO:0000313" key="2">
    <source>
        <dbReference type="Proteomes" id="UP000784294"/>
    </source>
</evidence>
<organism evidence="1 2">
    <name type="scientific">Protopolystoma xenopodis</name>
    <dbReference type="NCBI Taxonomy" id="117903"/>
    <lineage>
        <taxon>Eukaryota</taxon>
        <taxon>Metazoa</taxon>
        <taxon>Spiralia</taxon>
        <taxon>Lophotrochozoa</taxon>
        <taxon>Platyhelminthes</taxon>
        <taxon>Monogenea</taxon>
        <taxon>Polyopisthocotylea</taxon>
        <taxon>Polystomatidea</taxon>
        <taxon>Polystomatidae</taxon>
        <taxon>Protopolystoma</taxon>
    </lineage>
</organism>
<evidence type="ECO:0000313" key="1">
    <source>
        <dbReference type="EMBL" id="VEL24814.1"/>
    </source>
</evidence>
<dbReference type="AlphaFoldDB" id="A0A3S5AIT5"/>
<keyword evidence="2" id="KW-1185">Reference proteome</keyword>
<proteinExistence type="predicted"/>
<comment type="caution">
    <text evidence="1">The sequence shown here is derived from an EMBL/GenBank/DDBJ whole genome shotgun (WGS) entry which is preliminary data.</text>
</comment>
<gene>
    <name evidence="1" type="ORF">PXEA_LOCUS18254</name>
</gene>
<name>A0A3S5AIT5_9PLAT</name>
<accession>A0A3S5AIT5</accession>
<dbReference type="EMBL" id="CAAALY010069824">
    <property type="protein sequence ID" value="VEL24814.1"/>
    <property type="molecule type" value="Genomic_DNA"/>
</dbReference>
<sequence length="91" mass="10341">MNKLGNAVEHLERSLLFALFEAMPDQMAKWRQFLRTSLFRMWPDGRFIVLLAPLAEGTRKHSLHTGLAHTHWIAVVVLTSISSEGVSDEEP</sequence>
<reference evidence="1" key="1">
    <citation type="submission" date="2018-11" db="EMBL/GenBank/DDBJ databases">
        <authorList>
            <consortium name="Pathogen Informatics"/>
        </authorList>
    </citation>
    <scope>NUCLEOTIDE SEQUENCE</scope>
</reference>
<protein>
    <submittedName>
        <fullName evidence="1">Uncharacterized protein</fullName>
    </submittedName>
</protein>